<feature type="domain" description="HNH" evidence="1">
    <location>
        <begin position="7"/>
        <end position="41"/>
    </location>
</feature>
<comment type="caution">
    <text evidence="2">The sequence shown here is derived from an EMBL/GenBank/DDBJ whole genome shotgun (WGS) entry which is preliminary data.</text>
</comment>
<proteinExistence type="predicted"/>
<dbReference type="InterPro" id="IPR002711">
    <property type="entry name" value="HNH"/>
</dbReference>
<dbReference type="Proteomes" id="UP000460435">
    <property type="component" value="Unassembled WGS sequence"/>
</dbReference>
<dbReference type="GO" id="GO:0008270">
    <property type="term" value="F:zinc ion binding"/>
    <property type="evidence" value="ECO:0007669"/>
    <property type="project" value="InterPro"/>
</dbReference>
<accession>A0A7K3MBS3</accession>
<dbReference type="CDD" id="cd00085">
    <property type="entry name" value="HNHc"/>
    <property type="match status" value="1"/>
</dbReference>
<dbReference type="GO" id="GO:0003676">
    <property type="term" value="F:nucleic acid binding"/>
    <property type="evidence" value="ECO:0007669"/>
    <property type="project" value="InterPro"/>
</dbReference>
<dbReference type="GO" id="GO:0004519">
    <property type="term" value="F:endonuclease activity"/>
    <property type="evidence" value="ECO:0007669"/>
    <property type="project" value="InterPro"/>
</dbReference>
<sequence length="42" mass="4808">MRIYKQNEMDADHVTGWSKGGVTDPSNLTMLCLTHNRTEDNK</sequence>
<evidence type="ECO:0000313" key="2">
    <source>
        <dbReference type="EMBL" id="NDL60402.1"/>
    </source>
</evidence>
<dbReference type="Gene3D" id="1.10.30.50">
    <property type="match status" value="1"/>
</dbReference>
<organism evidence="2 3">
    <name type="scientific">Phytoactinopolyspora mesophila</name>
    <dbReference type="NCBI Taxonomy" id="2650750"/>
    <lineage>
        <taxon>Bacteria</taxon>
        <taxon>Bacillati</taxon>
        <taxon>Actinomycetota</taxon>
        <taxon>Actinomycetes</taxon>
        <taxon>Jiangellales</taxon>
        <taxon>Jiangellaceae</taxon>
        <taxon>Phytoactinopolyspora</taxon>
    </lineage>
</organism>
<dbReference type="EMBL" id="WLZY01000011">
    <property type="protein sequence ID" value="NDL60402.1"/>
    <property type="molecule type" value="Genomic_DNA"/>
</dbReference>
<evidence type="ECO:0000259" key="1">
    <source>
        <dbReference type="Pfam" id="PF01844"/>
    </source>
</evidence>
<evidence type="ECO:0000313" key="3">
    <source>
        <dbReference type="Proteomes" id="UP000460435"/>
    </source>
</evidence>
<dbReference type="AlphaFoldDB" id="A0A7K3MBS3"/>
<keyword evidence="3" id="KW-1185">Reference proteome</keyword>
<dbReference type="InterPro" id="IPR003615">
    <property type="entry name" value="HNH_nuc"/>
</dbReference>
<name>A0A7K3MBS3_9ACTN</name>
<dbReference type="Pfam" id="PF01844">
    <property type="entry name" value="HNH"/>
    <property type="match status" value="1"/>
</dbReference>
<gene>
    <name evidence="2" type="ORF">F7O44_25325</name>
</gene>
<reference evidence="2 3" key="1">
    <citation type="submission" date="2019-11" db="EMBL/GenBank/DDBJ databases">
        <authorList>
            <person name="Li X.-J."/>
            <person name="Feng X.-M."/>
        </authorList>
    </citation>
    <scope>NUCLEOTIDE SEQUENCE [LARGE SCALE GENOMIC DNA]</scope>
    <source>
        <strain evidence="2 3">XMNu-373</strain>
    </source>
</reference>
<protein>
    <recommendedName>
        <fullName evidence="1">HNH domain-containing protein</fullName>
    </recommendedName>
</protein>